<evidence type="ECO:0000256" key="6">
    <source>
        <dbReference type="RuleBase" id="RU366058"/>
    </source>
</evidence>
<keyword evidence="4 6" id="KW-1133">Transmembrane helix</keyword>
<name>A0A1G1VAU7_9BACT</name>
<keyword evidence="3 6" id="KW-0812">Transmembrane</keyword>
<dbReference type="Pfam" id="PF09335">
    <property type="entry name" value="VTT_dom"/>
    <property type="match status" value="1"/>
</dbReference>
<comment type="caution">
    <text evidence="8">The sequence shown here is derived from an EMBL/GenBank/DDBJ whole genome shotgun (WGS) entry which is preliminary data.</text>
</comment>
<proteinExistence type="inferred from homology"/>
<evidence type="ECO:0000256" key="1">
    <source>
        <dbReference type="ARBA" id="ARBA00004651"/>
    </source>
</evidence>
<keyword evidence="2 6" id="KW-1003">Cell membrane</keyword>
<evidence type="ECO:0000313" key="8">
    <source>
        <dbReference type="EMBL" id="OGY12614.1"/>
    </source>
</evidence>
<feature type="domain" description="VTT" evidence="7">
    <location>
        <begin position="65"/>
        <end position="177"/>
    </location>
</feature>
<evidence type="ECO:0000256" key="2">
    <source>
        <dbReference type="ARBA" id="ARBA00022475"/>
    </source>
</evidence>
<evidence type="ECO:0000256" key="4">
    <source>
        <dbReference type="ARBA" id="ARBA00022989"/>
    </source>
</evidence>
<accession>A0A1G1VAU7</accession>
<sequence length="220" mass="24576">MISKLRDNHNLSVALTITLFVLIFFLSRAIPEDKLRELILGTGKLGPFVFIVFMLVSYILAPLSGSPLLLVGYYIFGSTVVFYAAAAGFLATVTNFWIARIWGKSVVGSLVGEKNIEKMDDLVRHTGLLTLFFIRMFQGGIHELVSYALGLTSIRFTPYFIVSSLAMIPGTILWYLLSLRVKSSLEFMALTFIIGFIFSGLFVVPLLATRKFRRKSEIIG</sequence>
<keyword evidence="5 6" id="KW-0472">Membrane</keyword>
<reference evidence="8 9" key="1">
    <citation type="journal article" date="2016" name="Nat. Commun.">
        <title>Thousands of microbial genomes shed light on interconnected biogeochemical processes in an aquifer system.</title>
        <authorList>
            <person name="Anantharaman K."/>
            <person name="Brown C.T."/>
            <person name="Hug L.A."/>
            <person name="Sharon I."/>
            <person name="Castelle C.J."/>
            <person name="Probst A.J."/>
            <person name="Thomas B.C."/>
            <person name="Singh A."/>
            <person name="Wilkins M.J."/>
            <person name="Karaoz U."/>
            <person name="Brodie E.L."/>
            <person name="Williams K.H."/>
            <person name="Hubbard S.S."/>
            <person name="Banfield J.F."/>
        </authorList>
    </citation>
    <scope>NUCLEOTIDE SEQUENCE [LARGE SCALE GENOMIC DNA]</scope>
</reference>
<dbReference type="GO" id="GO:0005886">
    <property type="term" value="C:plasma membrane"/>
    <property type="evidence" value="ECO:0007669"/>
    <property type="project" value="UniProtKB-SubCell"/>
</dbReference>
<dbReference type="EMBL" id="MHCC01000026">
    <property type="protein sequence ID" value="OGY12614.1"/>
    <property type="molecule type" value="Genomic_DNA"/>
</dbReference>
<dbReference type="InterPro" id="IPR015414">
    <property type="entry name" value="TMEM64"/>
</dbReference>
<dbReference type="PANTHER" id="PTHR12677:SF59">
    <property type="entry name" value="GOLGI APPARATUS MEMBRANE PROTEIN TVP38-RELATED"/>
    <property type="match status" value="1"/>
</dbReference>
<comment type="subcellular location">
    <subcellularLocation>
        <location evidence="1 6">Cell membrane</location>
        <topology evidence="1 6">Multi-pass membrane protein</topology>
    </subcellularLocation>
</comment>
<organism evidence="8 9">
    <name type="scientific">Candidatus Blackburnbacteria bacterium RIFCSPLOWO2_01_FULL_40_20</name>
    <dbReference type="NCBI Taxonomy" id="1797519"/>
    <lineage>
        <taxon>Bacteria</taxon>
        <taxon>Candidatus Blackburniibacteriota</taxon>
    </lineage>
</organism>
<comment type="similarity">
    <text evidence="6">Belongs to the TVP38/TMEM64 family.</text>
</comment>
<feature type="transmembrane region" description="Helical" evidence="6">
    <location>
        <begin position="189"/>
        <end position="208"/>
    </location>
</feature>
<evidence type="ECO:0000259" key="7">
    <source>
        <dbReference type="Pfam" id="PF09335"/>
    </source>
</evidence>
<protein>
    <recommendedName>
        <fullName evidence="6">TVP38/TMEM64 family membrane protein</fullName>
    </recommendedName>
</protein>
<feature type="transmembrane region" description="Helical" evidence="6">
    <location>
        <begin position="128"/>
        <end position="149"/>
    </location>
</feature>
<evidence type="ECO:0000256" key="5">
    <source>
        <dbReference type="ARBA" id="ARBA00023136"/>
    </source>
</evidence>
<dbReference type="Proteomes" id="UP000178659">
    <property type="component" value="Unassembled WGS sequence"/>
</dbReference>
<gene>
    <name evidence="8" type="ORF">A3A77_05040</name>
</gene>
<feature type="transmembrane region" description="Helical" evidence="6">
    <location>
        <begin position="156"/>
        <end position="177"/>
    </location>
</feature>
<dbReference type="InterPro" id="IPR032816">
    <property type="entry name" value="VTT_dom"/>
</dbReference>
<evidence type="ECO:0000313" key="9">
    <source>
        <dbReference type="Proteomes" id="UP000178659"/>
    </source>
</evidence>
<comment type="caution">
    <text evidence="6">Lacks conserved residue(s) required for the propagation of feature annotation.</text>
</comment>
<evidence type="ECO:0000256" key="3">
    <source>
        <dbReference type="ARBA" id="ARBA00022692"/>
    </source>
</evidence>
<dbReference type="AlphaFoldDB" id="A0A1G1VAU7"/>
<dbReference type="PANTHER" id="PTHR12677">
    <property type="entry name" value="GOLGI APPARATUS MEMBRANE PROTEIN TVP38-RELATED"/>
    <property type="match status" value="1"/>
</dbReference>
<feature type="transmembrane region" description="Helical" evidence="6">
    <location>
        <begin position="73"/>
        <end position="98"/>
    </location>
</feature>